<feature type="transmembrane region" description="Helical" evidence="7">
    <location>
        <begin position="669"/>
        <end position="693"/>
    </location>
</feature>
<evidence type="ECO:0000313" key="11">
    <source>
        <dbReference type="Proteomes" id="UP000190897"/>
    </source>
</evidence>
<evidence type="ECO:0000259" key="8">
    <source>
        <dbReference type="Pfam" id="PF02687"/>
    </source>
</evidence>
<dbReference type="PANTHER" id="PTHR30572:SF4">
    <property type="entry name" value="ABC TRANSPORTER PERMEASE YTRF"/>
    <property type="match status" value="1"/>
</dbReference>
<proteinExistence type="inferred from homology"/>
<evidence type="ECO:0000256" key="2">
    <source>
        <dbReference type="ARBA" id="ARBA00022475"/>
    </source>
</evidence>
<keyword evidence="3 7" id="KW-0812">Transmembrane</keyword>
<evidence type="ECO:0000256" key="7">
    <source>
        <dbReference type="SAM" id="Phobius"/>
    </source>
</evidence>
<protein>
    <submittedName>
        <fullName evidence="10">ABC-type antimicrobial peptide transport system, permease component</fullName>
    </submittedName>
</protein>
<evidence type="ECO:0000256" key="3">
    <source>
        <dbReference type="ARBA" id="ARBA00022692"/>
    </source>
</evidence>
<feature type="domain" description="ABC3 transporter permease C-terminal" evidence="8">
    <location>
        <begin position="672"/>
        <end position="781"/>
    </location>
</feature>
<dbReference type="Proteomes" id="UP000190897">
    <property type="component" value="Unassembled WGS sequence"/>
</dbReference>
<dbReference type="InterPro" id="IPR025857">
    <property type="entry name" value="MacB_PCD"/>
</dbReference>
<reference evidence="11" key="1">
    <citation type="submission" date="2017-02" db="EMBL/GenBank/DDBJ databases">
        <authorList>
            <person name="Varghese N."/>
            <person name="Submissions S."/>
        </authorList>
    </citation>
    <scope>NUCLEOTIDE SEQUENCE [LARGE SCALE GENOMIC DNA]</scope>
    <source>
        <strain evidence="11">DSM 22270</strain>
    </source>
</reference>
<keyword evidence="2" id="KW-1003">Cell membrane</keyword>
<feature type="domain" description="MacB-like periplasmic core" evidence="9">
    <location>
        <begin position="431"/>
        <end position="636"/>
    </location>
</feature>
<keyword evidence="11" id="KW-1185">Reference proteome</keyword>
<feature type="transmembrane region" description="Helical" evidence="7">
    <location>
        <begin position="721"/>
        <end position="741"/>
    </location>
</feature>
<dbReference type="Pfam" id="PF12704">
    <property type="entry name" value="MacB_PCD"/>
    <property type="match status" value="2"/>
</dbReference>
<feature type="transmembrane region" description="Helical" evidence="7">
    <location>
        <begin position="281"/>
        <end position="303"/>
    </location>
</feature>
<gene>
    <name evidence="10" type="ORF">SAMN05660293_05036</name>
</gene>
<dbReference type="EMBL" id="FUZA01000009">
    <property type="protein sequence ID" value="SKC16731.1"/>
    <property type="molecule type" value="Genomic_DNA"/>
</dbReference>
<feature type="transmembrane region" description="Helical" evidence="7">
    <location>
        <begin position="374"/>
        <end position="398"/>
    </location>
</feature>
<dbReference type="STRING" id="651661.SAMN05660293_05036"/>
<name>A0A1T5H862_9BACT</name>
<evidence type="ECO:0000256" key="1">
    <source>
        <dbReference type="ARBA" id="ARBA00004651"/>
    </source>
</evidence>
<sequence>MFRNHIKIALRNLIKNKGYSAINIGGLAVGMAVAMLIGLWIYDELSFNKNHDNYASIVKVFQNQTFNGNVETSSNVPLQLEAELRNTHGSNFKYIVTAGFPSEHLLTFGEKKIIKVGNYIGAEIAEMLTLKMIRGTRAGLIEPNSIMLSESTAKAVFGNVDALDKIVKLDNKEALKVTGVYADLPDNSTFQQLNFITPWTLLKKDLPKWLGWGNNWFQVFAQVAQNNDIEAVSAKIANAKLKNIDAEEAKYKPEMFLLPMSRWNLYSEFKNGVNAGGRIEYVWLFGVIGVFVLLLACINFMNLSTARSEKRAKEVGLRKAIGSMKAQLVMQFFGESFLVVAIAFLLSLILAQLSLSQFNEVVAKKVAIPWASPVFWLASISFILLTSFIAGSYPALYLSSFRPIEALKGVSSRLGRMAVAPRKVLVVIQFTISITLIIGTMIVYRQVQFAKSRPIGYNRGNVISSPIKSDQILNHFATFREELINMGAVEELAATDTPVTNTTVTNGGFNWKGKDPGMAEEFVTLRVTHEFGKTMDWQIIEGRDFSKDIVSDSMGFILNEAAVKYMGLKDPINETIHWGDNEQYKVIGVVKDMVTQSPYEPAKQTIFFINYKRVSLVNMKLKPAVSASEALAKIERVFKKFDPENPFQYTFMNDEYARKFNDEERTGKLVTFFAVLAIFISCLGLFGLASFTAEQRTKEIGIRKVLGASVANLWQMLSQDFVLLITISCLVAGPISFYFMTSWLQKFTYRTEISWWIFALAAAGALTLTLFTVSYQAIKAALMDPVKSLKSD</sequence>
<dbReference type="InterPro" id="IPR050250">
    <property type="entry name" value="Macrolide_Exporter_MacB"/>
</dbReference>
<feature type="domain" description="MacB-like periplasmic core" evidence="9">
    <location>
        <begin position="20"/>
        <end position="238"/>
    </location>
</feature>
<evidence type="ECO:0000256" key="4">
    <source>
        <dbReference type="ARBA" id="ARBA00022989"/>
    </source>
</evidence>
<evidence type="ECO:0000256" key="6">
    <source>
        <dbReference type="ARBA" id="ARBA00038076"/>
    </source>
</evidence>
<evidence type="ECO:0000313" key="10">
    <source>
        <dbReference type="EMBL" id="SKC16731.1"/>
    </source>
</evidence>
<dbReference type="RefSeq" id="WP_082217486.1">
    <property type="nucleotide sequence ID" value="NZ_FUZA01000009.1"/>
</dbReference>
<feature type="transmembrane region" description="Helical" evidence="7">
    <location>
        <begin position="424"/>
        <end position="444"/>
    </location>
</feature>
<feature type="transmembrane region" description="Helical" evidence="7">
    <location>
        <begin position="328"/>
        <end position="354"/>
    </location>
</feature>
<accession>A0A1T5H862</accession>
<comment type="subcellular location">
    <subcellularLocation>
        <location evidence="1">Cell membrane</location>
        <topology evidence="1">Multi-pass membrane protein</topology>
    </subcellularLocation>
</comment>
<evidence type="ECO:0000256" key="5">
    <source>
        <dbReference type="ARBA" id="ARBA00023136"/>
    </source>
</evidence>
<dbReference type="AlphaFoldDB" id="A0A1T5H862"/>
<feature type="transmembrane region" description="Helical" evidence="7">
    <location>
        <begin position="21"/>
        <end position="42"/>
    </location>
</feature>
<keyword evidence="4 7" id="KW-1133">Transmembrane helix</keyword>
<evidence type="ECO:0000259" key="9">
    <source>
        <dbReference type="Pfam" id="PF12704"/>
    </source>
</evidence>
<feature type="transmembrane region" description="Helical" evidence="7">
    <location>
        <begin position="753"/>
        <end position="773"/>
    </location>
</feature>
<dbReference type="GO" id="GO:0022857">
    <property type="term" value="F:transmembrane transporter activity"/>
    <property type="evidence" value="ECO:0007669"/>
    <property type="project" value="TreeGrafter"/>
</dbReference>
<keyword evidence="5 7" id="KW-0472">Membrane</keyword>
<feature type="domain" description="ABC3 transporter permease C-terminal" evidence="8">
    <location>
        <begin position="287"/>
        <end position="400"/>
    </location>
</feature>
<dbReference type="Pfam" id="PF02687">
    <property type="entry name" value="FtsX"/>
    <property type="match status" value="2"/>
</dbReference>
<dbReference type="PANTHER" id="PTHR30572">
    <property type="entry name" value="MEMBRANE COMPONENT OF TRANSPORTER-RELATED"/>
    <property type="match status" value="1"/>
</dbReference>
<dbReference type="GO" id="GO:0005886">
    <property type="term" value="C:plasma membrane"/>
    <property type="evidence" value="ECO:0007669"/>
    <property type="project" value="UniProtKB-SubCell"/>
</dbReference>
<comment type="similarity">
    <text evidence="6">Belongs to the ABC-4 integral membrane protein family.</text>
</comment>
<dbReference type="InterPro" id="IPR003838">
    <property type="entry name" value="ABC3_permease_C"/>
</dbReference>
<dbReference type="OrthoDB" id="5933722at2"/>
<organism evidence="10 11">
    <name type="scientific">Dyadobacter psychrophilus</name>
    <dbReference type="NCBI Taxonomy" id="651661"/>
    <lineage>
        <taxon>Bacteria</taxon>
        <taxon>Pseudomonadati</taxon>
        <taxon>Bacteroidota</taxon>
        <taxon>Cytophagia</taxon>
        <taxon>Cytophagales</taxon>
        <taxon>Spirosomataceae</taxon>
        <taxon>Dyadobacter</taxon>
    </lineage>
</organism>